<keyword evidence="2" id="KW-0472">Membrane</keyword>
<protein>
    <submittedName>
        <fullName evidence="5">LPXTG-motif cell wall anchor domain-containing protein</fullName>
    </submittedName>
</protein>
<dbReference type="Pfam" id="PF17802">
    <property type="entry name" value="SpaA"/>
    <property type="match status" value="1"/>
</dbReference>
<reference evidence="5 6" key="1">
    <citation type="submission" date="2017-02" db="EMBL/GenBank/DDBJ databases">
        <authorList>
            <person name="Peterson S.W."/>
        </authorList>
    </citation>
    <scope>NUCLEOTIDE SEQUENCE [LARGE SCALE GENOMIC DNA]</scope>
    <source>
        <strain evidence="5 6">ATCC BAA-1030</strain>
    </source>
</reference>
<evidence type="ECO:0000256" key="2">
    <source>
        <dbReference type="SAM" id="Phobius"/>
    </source>
</evidence>
<dbReference type="SUPFAM" id="SSF56436">
    <property type="entry name" value="C-type lectin-like"/>
    <property type="match status" value="1"/>
</dbReference>
<keyword evidence="6" id="KW-1185">Reference proteome</keyword>
<keyword evidence="2" id="KW-0812">Transmembrane</keyword>
<dbReference type="InterPro" id="IPR016187">
    <property type="entry name" value="CTDL_fold"/>
</dbReference>
<accession>A0A1T4KBT4</accession>
<dbReference type="AlphaFoldDB" id="A0A1T4KBT4"/>
<dbReference type="EMBL" id="FUXI01000002">
    <property type="protein sequence ID" value="SJZ39879.1"/>
    <property type="molecule type" value="Genomic_DNA"/>
</dbReference>
<dbReference type="Proteomes" id="UP000190328">
    <property type="component" value="Unassembled WGS sequence"/>
</dbReference>
<dbReference type="InterPro" id="IPR016186">
    <property type="entry name" value="C-type_lectin-like/link_sf"/>
</dbReference>
<proteinExistence type="predicted"/>
<keyword evidence="2" id="KW-1133">Transmembrane helix</keyword>
<dbReference type="RefSeq" id="WP_078806156.1">
    <property type="nucleotide sequence ID" value="NZ_FUXI01000002.1"/>
</dbReference>
<dbReference type="OrthoDB" id="2178703at2"/>
<evidence type="ECO:0000313" key="5">
    <source>
        <dbReference type="EMBL" id="SJZ39879.1"/>
    </source>
</evidence>
<feature type="region of interest" description="Disordered" evidence="1">
    <location>
        <begin position="314"/>
        <end position="334"/>
    </location>
</feature>
<feature type="transmembrane region" description="Helical" evidence="2">
    <location>
        <begin position="910"/>
        <end position="932"/>
    </location>
</feature>
<sequence length="946" mass="104729">MKNTIKQTKQSITNLTLALLLLLATVSELTTFTLSPISVSAVELTDKNPVSYVIHDASDSGNGPFSVSEVNVKTQSDGTKYGSISLKYPSGTLDIQMPATSWKRKDSLNGGYTSISFMETNATAENVRTFLSGITFTKKTPEAVVYGKFSVTLNKTSISNFVDSQGVNHYYEKIDKTSSINWYEAYNEAKTKTYNGMKGYLATITSAEEQDYIYYSVAKTTGWLGGTRARKTAGGEKIADEDTASVPTSPYDTRNNKWYWASGPEGKNHKNDDGNVFFSAATFATYSNQTDANPKVAGELFDFFQRKNQPMYRTSGTGTIYATPKNPNDPNDPERTLITMEQVATGKAEPNGTTSEGYLQFAYSDIAPWNDFAYNNTNIKTYYVEYGGYDKLAEDELMAENAMVKSVSFSPGESDFSNTDDFALLGNEGDGLPENTRFILRKQLDHSGAIENAGLPDRELQGTLDGVTFEAYHVESRFYQLRKKTVADVINGDMSNLSPELRSHSTSERMTVEMATKQISYEYSQGKLTLGNLAKTFLPTGSTITQDGHSAKEVGTTFADLPTKYQGKNAVYLIVEKKIDTMNSENALVNNNVFKYEQPLVAALPAFTEDGVPMDIVYLYPKDYTSQIKKEVITRPNNPSTDYAFGEVITFKITVPVPEDINAQVWDGENYISKYTKLEIKDTPELTENGADHITLDEITSVTAEGAELSGITATVDHSGITSALITIPNTSFAQLEGKTSIEVILTGHIPYTLDNGQFYLNNADYLVDIALSDSDFQAHDDTKNMVIGTGQFTIEKIDGDSKMPLENVPFLVKRKNEQDEVIYLKFVGTGSEKHPTWVTSEEDAEIFRTDENGEIHIIGVELDNDYEIKELQAPDGYLLGEMPNAFAVTNIDHTEVVENFHKGFLPSTGGMGTLIFMIIGLSGMALIFLIYKHKNEENEHNFEID</sequence>
<evidence type="ECO:0000313" key="6">
    <source>
        <dbReference type="Proteomes" id="UP000190328"/>
    </source>
</evidence>
<feature type="domain" description="SpaA-like prealbumin fold" evidence="4">
    <location>
        <begin position="791"/>
        <end position="893"/>
    </location>
</feature>
<dbReference type="InterPro" id="IPR013783">
    <property type="entry name" value="Ig-like_fold"/>
</dbReference>
<feature type="compositionally biased region" description="Polar residues" evidence="1">
    <location>
        <begin position="314"/>
        <end position="329"/>
    </location>
</feature>
<dbReference type="Gene3D" id="2.60.40.10">
    <property type="entry name" value="Immunoglobulins"/>
    <property type="match status" value="2"/>
</dbReference>
<evidence type="ECO:0000256" key="1">
    <source>
        <dbReference type="SAM" id="MobiDB-lite"/>
    </source>
</evidence>
<dbReference type="STRING" id="263852.SAMN02745116_00178"/>
<name>A0A1T4KBT4_9ENTE</name>
<feature type="domain" description="Gram-positive pilin subunit D1 N-terminal" evidence="3">
    <location>
        <begin position="462"/>
        <end position="623"/>
    </location>
</feature>
<dbReference type="InterPro" id="IPR041033">
    <property type="entry name" value="SpaA_PFL_dom_1"/>
</dbReference>
<evidence type="ECO:0000259" key="4">
    <source>
        <dbReference type="Pfam" id="PF17802"/>
    </source>
</evidence>
<dbReference type="Gene3D" id="3.10.100.10">
    <property type="entry name" value="Mannose-Binding Protein A, subunit A"/>
    <property type="match status" value="1"/>
</dbReference>
<dbReference type="InterPro" id="IPR032364">
    <property type="entry name" value="GramPos_pilinD1_N"/>
</dbReference>
<gene>
    <name evidence="5" type="ORF">SAMN02745116_00178</name>
</gene>
<organism evidence="5 6">
    <name type="scientific">Pilibacter termitis</name>
    <dbReference type="NCBI Taxonomy" id="263852"/>
    <lineage>
        <taxon>Bacteria</taxon>
        <taxon>Bacillati</taxon>
        <taxon>Bacillota</taxon>
        <taxon>Bacilli</taxon>
        <taxon>Lactobacillales</taxon>
        <taxon>Enterococcaceae</taxon>
        <taxon>Pilibacter</taxon>
    </lineage>
</organism>
<evidence type="ECO:0000259" key="3">
    <source>
        <dbReference type="Pfam" id="PF16555"/>
    </source>
</evidence>
<dbReference type="Pfam" id="PF16555">
    <property type="entry name" value="GramPos_pilinD1"/>
    <property type="match status" value="1"/>
</dbReference>
<dbReference type="NCBIfam" id="TIGR01167">
    <property type="entry name" value="LPXTG_anchor"/>
    <property type="match status" value="1"/>
</dbReference>